<organism evidence="1 2">
    <name type="scientific">Bauhinia variegata</name>
    <name type="common">Purple orchid tree</name>
    <name type="synonym">Phanera variegata</name>
    <dbReference type="NCBI Taxonomy" id="167791"/>
    <lineage>
        <taxon>Eukaryota</taxon>
        <taxon>Viridiplantae</taxon>
        <taxon>Streptophyta</taxon>
        <taxon>Embryophyta</taxon>
        <taxon>Tracheophyta</taxon>
        <taxon>Spermatophyta</taxon>
        <taxon>Magnoliopsida</taxon>
        <taxon>eudicotyledons</taxon>
        <taxon>Gunneridae</taxon>
        <taxon>Pentapetalae</taxon>
        <taxon>rosids</taxon>
        <taxon>fabids</taxon>
        <taxon>Fabales</taxon>
        <taxon>Fabaceae</taxon>
        <taxon>Cercidoideae</taxon>
        <taxon>Cercideae</taxon>
        <taxon>Bauhiniinae</taxon>
        <taxon>Bauhinia</taxon>
    </lineage>
</organism>
<accession>A0ACB9PV83</accession>
<protein>
    <submittedName>
        <fullName evidence="1">Uncharacterized protein</fullName>
    </submittedName>
</protein>
<keyword evidence="2" id="KW-1185">Reference proteome</keyword>
<dbReference type="EMBL" id="CM039428">
    <property type="protein sequence ID" value="KAI4352428.1"/>
    <property type="molecule type" value="Genomic_DNA"/>
</dbReference>
<evidence type="ECO:0000313" key="1">
    <source>
        <dbReference type="EMBL" id="KAI4352428.1"/>
    </source>
</evidence>
<name>A0ACB9PV83_BAUVA</name>
<proteinExistence type="predicted"/>
<gene>
    <name evidence="1" type="ORF">L6164_006681</name>
</gene>
<dbReference type="Proteomes" id="UP000828941">
    <property type="component" value="Chromosome 3"/>
</dbReference>
<comment type="caution">
    <text evidence="1">The sequence shown here is derived from an EMBL/GenBank/DDBJ whole genome shotgun (WGS) entry which is preliminary data.</text>
</comment>
<sequence>MLIFLKLEYCRVAAMGLSRVSNSTPSISDATEGCVGNIHDCSSDAIDDGLSLFMDGPLRRMLAGEDPLTLSALRTSAVSTPPKRSENCGTGSDFNRLCHYQ</sequence>
<reference evidence="1 2" key="1">
    <citation type="journal article" date="2022" name="DNA Res.">
        <title>Chromosomal-level genome assembly of the orchid tree Bauhinia variegata (Leguminosae; Cercidoideae) supports the allotetraploid origin hypothesis of Bauhinia.</title>
        <authorList>
            <person name="Zhong Y."/>
            <person name="Chen Y."/>
            <person name="Zheng D."/>
            <person name="Pang J."/>
            <person name="Liu Y."/>
            <person name="Luo S."/>
            <person name="Meng S."/>
            <person name="Qian L."/>
            <person name="Wei D."/>
            <person name="Dai S."/>
            <person name="Zhou R."/>
        </authorList>
    </citation>
    <scope>NUCLEOTIDE SEQUENCE [LARGE SCALE GENOMIC DNA]</scope>
    <source>
        <strain evidence="1">BV-YZ2020</strain>
    </source>
</reference>
<evidence type="ECO:0000313" key="2">
    <source>
        <dbReference type="Proteomes" id="UP000828941"/>
    </source>
</evidence>